<proteinExistence type="predicted"/>
<feature type="compositionally biased region" description="Polar residues" evidence="6">
    <location>
        <begin position="141"/>
        <end position="154"/>
    </location>
</feature>
<accession>A0A6A6RI74</accession>
<protein>
    <recommendedName>
        <fullName evidence="7">Zn(2)-C6 fungal-type domain-containing protein</fullName>
    </recommendedName>
</protein>
<keyword evidence="2" id="KW-0862">Zinc</keyword>
<dbReference type="InterPro" id="IPR036864">
    <property type="entry name" value="Zn2-C6_fun-type_DNA-bd_sf"/>
</dbReference>
<feature type="region of interest" description="Disordered" evidence="6">
    <location>
        <begin position="121"/>
        <end position="214"/>
    </location>
</feature>
<feature type="domain" description="Zn(2)-C6 fungal-type" evidence="7">
    <location>
        <begin position="86"/>
        <end position="114"/>
    </location>
</feature>
<dbReference type="Pfam" id="PF00172">
    <property type="entry name" value="Zn_clus"/>
    <property type="match status" value="1"/>
</dbReference>
<dbReference type="PANTHER" id="PTHR47660:SF2">
    <property type="entry name" value="TRANSCRIPTION FACTOR WITH C2H2 AND ZN(2)-CYS(6) DNA BINDING DOMAIN (EUROFUNG)"/>
    <property type="match status" value="1"/>
</dbReference>
<dbReference type="PROSITE" id="PS50048">
    <property type="entry name" value="ZN2_CY6_FUNGAL_2"/>
    <property type="match status" value="1"/>
</dbReference>
<feature type="compositionally biased region" description="Low complexity" evidence="6">
    <location>
        <begin position="330"/>
        <end position="343"/>
    </location>
</feature>
<dbReference type="Gene3D" id="4.10.240.10">
    <property type="entry name" value="Zn(2)-C6 fungal-type DNA-binding domain"/>
    <property type="match status" value="1"/>
</dbReference>
<keyword evidence="3" id="KW-0805">Transcription regulation</keyword>
<evidence type="ECO:0000256" key="4">
    <source>
        <dbReference type="ARBA" id="ARBA00023163"/>
    </source>
</evidence>
<evidence type="ECO:0000313" key="9">
    <source>
        <dbReference type="Proteomes" id="UP000799750"/>
    </source>
</evidence>
<gene>
    <name evidence="8" type="ORF">BU16DRAFT_612715</name>
</gene>
<keyword evidence="5" id="KW-0539">Nucleus</keyword>
<dbReference type="GO" id="GO:0000981">
    <property type="term" value="F:DNA-binding transcription factor activity, RNA polymerase II-specific"/>
    <property type="evidence" value="ECO:0007669"/>
    <property type="project" value="InterPro"/>
</dbReference>
<feature type="compositionally biased region" description="Basic residues" evidence="6">
    <location>
        <begin position="129"/>
        <end position="140"/>
    </location>
</feature>
<evidence type="ECO:0000256" key="1">
    <source>
        <dbReference type="ARBA" id="ARBA00022723"/>
    </source>
</evidence>
<dbReference type="CDD" id="cd00067">
    <property type="entry name" value="GAL4"/>
    <property type="match status" value="1"/>
</dbReference>
<evidence type="ECO:0000256" key="5">
    <source>
        <dbReference type="ARBA" id="ARBA00023242"/>
    </source>
</evidence>
<dbReference type="GO" id="GO:0008270">
    <property type="term" value="F:zinc ion binding"/>
    <property type="evidence" value="ECO:0007669"/>
    <property type="project" value="InterPro"/>
</dbReference>
<feature type="compositionally biased region" description="Polar residues" evidence="6">
    <location>
        <begin position="314"/>
        <end position="329"/>
    </location>
</feature>
<keyword evidence="1" id="KW-0479">Metal-binding</keyword>
<evidence type="ECO:0000259" key="7">
    <source>
        <dbReference type="PROSITE" id="PS50048"/>
    </source>
</evidence>
<reference evidence="8" key="1">
    <citation type="journal article" date="2020" name="Stud. Mycol.">
        <title>101 Dothideomycetes genomes: a test case for predicting lifestyles and emergence of pathogens.</title>
        <authorList>
            <person name="Haridas S."/>
            <person name="Albert R."/>
            <person name="Binder M."/>
            <person name="Bloem J."/>
            <person name="Labutti K."/>
            <person name="Salamov A."/>
            <person name="Andreopoulos B."/>
            <person name="Baker S."/>
            <person name="Barry K."/>
            <person name="Bills G."/>
            <person name="Bluhm B."/>
            <person name="Cannon C."/>
            <person name="Castanera R."/>
            <person name="Culley D."/>
            <person name="Daum C."/>
            <person name="Ezra D."/>
            <person name="Gonzalez J."/>
            <person name="Henrissat B."/>
            <person name="Kuo A."/>
            <person name="Liang C."/>
            <person name="Lipzen A."/>
            <person name="Lutzoni F."/>
            <person name="Magnuson J."/>
            <person name="Mondo S."/>
            <person name="Nolan M."/>
            <person name="Ohm R."/>
            <person name="Pangilinan J."/>
            <person name="Park H.-J."/>
            <person name="Ramirez L."/>
            <person name="Alfaro M."/>
            <person name="Sun H."/>
            <person name="Tritt A."/>
            <person name="Yoshinaga Y."/>
            <person name="Zwiers L.-H."/>
            <person name="Turgeon B."/>
            <person name="Goodwin S."/>
            <person name="Spatafora J."/>
            <person name="Crous P."/>
            <person name="Grigoriev I."/>
        </authorList>
    </citation>
    <scope>NUCLEOTIDE SEQUENCE</scope>
    <source>
        <strain evidence="8">CBS 269.34</strain>
    </source>
</reference>
<evidence type="ECO:0000256" key="2">
    <source>
        <dbReference type="ARBA" id="ARBA00022833"/>
    </source>
</evidence>
<keyword evidence="4" id="KW-0804">Transcription</keyword>
<organism evidence="8 9">
    <name type="scientific">Lophium mytilinum</name>
    <dbReference type="NCBI Taxonomy" id="390894"/>
    <lineage>
        <taxon>Eukaryota</taxon>
        <taxon>Fungi</taxon>
        <taxon>Dikarya</taxon>
        <taxon>Ascomycota</taxon>
        <taxon>Pezizomycotina</taxon>
        <taxon>Dothideomycetes</taxon>
        <taxon>Pleosporomycetidae</taxon>
        <taxon>Mytilinidiales</taxon>
        <taxon>Mytilinidiaceae</taxon>
        <taxon>Lophium</taxon>
    </lineage>
</organism>
<sequence length="995" mass="110073">MAAGGAPPVLRADPPTLTLLDANRTQGRTPAQHAEKRRWELGRLLPHSPPVSVPLLSAVQASYTPSLPPESLVPLATMTGQRRAIACTICAKAKTKCDKAVPSCSRCTAKGLVCEARSTRRTTDNVYRQAKKQLVSHKRFSSTSSVPTVGTESPRSVPGPDHKLSHTSQPMDIPSPAKFGHRQADLSGLPTLHPLPPFSSGSGSGSVSDAYSDYGSPDPGFSMFPPLIDNGDFDLSGSLTPQTPDSFCSGSESLPMITDSFDQYLNPQLWADDNQIPMGLGFGEGELPDLMPTDPTMQSFWPTSDLESNFAGSQMFPTQDTPSLCESPTSLPAWSVPASSASPTRRHAHARSMPSLSMSESTVPEVDTMLSFKDEWPCFRCNPSEPTAPELSTSKTYLQGLETIPKNPNVWRDSIQPQAAARLQEAFNNNLRIESLRTSTRDALMNTTREMLRKARVIFESADASLSPTTSRSSELDQGFATSPSTTTLEYFFKSYSCRFEPYYPNFSAGVLDPMELINSDNKNASCLLLLLILAAGASATPTMEAGYLTNGLTESCRILLTDLTDNDISLWKNPTILRSALLSMNLAAWSGEKWHMDVAKSQSDLYLTMLRRSGLFAYRQNALPEFCGMLGTEVEWKKWKQHESMNRLVYSWVIADQELSLFHDQAPNLAITELTAALPDKEVLWQASSADNWSLALATVYDGTDLSQTRTPPSLYDLFKRLMSRDLLTESRDLTKLQLRLLLHPLQSLVCHLHQCLSCFAGDASSSHAQRLFVQIREVQSILQDWYALCCKRMRSVEDVCPILLSNLVMYHLVCLNTMTHFPDIEALARGEVSQEQFLSTSWARTNSVGSASRIWFHLGQIVRLVRMMPESNRPLWFPAVIYRVALILWMVSTCNNATQSPESAKSLTPFSDSMFAIDNMHPEHTSIQRYLQYSEGTPMLSTRKGVLVSLAVPSDTIMYAAEVMKEEDFNTRLAVGIKNRLAHLAQRVKAVSS</sequence>
<dbReference type="SMART" id="SM00066">
    <property type="entry name" value="GAL4"/>
    <property type="match status" value="1"/>
</dbReference>
<feature type="compositionally biased region" description="Low complexity" evidence="6">
    <location>
        <begin position="199"/>
        <end position="214"/>
    </location>
</feature>
<evidence type="ECO:0000313" key="8">
    <source>
        <dbReference type="EMBL" id="KAF2503167.1"/>
    </source>
</evidence>
<name>A0A6A6RI74_9PEZI</name>
<evidence type="ECO:0000256" key="6">
    <source>
        <dbReference type="SAM" id="MobiDB-lite"/>
    </source>
</evidence>
<dbReference type="OrthoDB" id="40579at2759"/>
<evidence type="ECO:0000256" key="3">
    <source>
        <dbReference type="ARBA" id="ARBA00023015"/>
    </source>
</evidence>
<dbReference type="InterPro" id="IPR001138">
    <property type="entry name" value="Zn2Cys6_DnaBD"/>
</dbReference>
<dbReference type="EMBL" id="MU004181">
    <property type="protein sequence ID" value="KAF2503167.1"/>
    <property type="molecule type" value="Genomic_DNA"/>
</dbReference>
<dbReference type="PROSITE" id="PS00463">
    <property type="entry name" value="ZN2_CY6_FUNGAL_1"/>
    <property type="match status" value="1"/>
</dbReference>
<dbReference type="SUPFAM" id="SSF57701">
    <property type="entry name" value="Zn2/Cys6 DNA-binding domain"/>
    <property type="match status" value="1"/>
</dbReference>
<keyword evidence="9" id="KW-1185">Reference proteome</keyword>
<dbReference type="AlphaFoldDB" id="A0A6A6RI74"/>
<dbReference type="Proteomes" id="UP000799750">
    <property type="component" value="Unassembled WGS sequence"/>
</dbReference>
<feature type="region of interest" description="Disordered" evidence="6">
    <location>
        <begin position="314"/>
        <end position="362"/>
    </location>
</feature>
<dbReference type="PANTHER" id="PTHR47660">
    <property type="entry name" value="TRANSCRIPTION FACTOR WITH C2H2 AND ZN(2)-CYS(6) DNA BINDING DOMAIN (EUROFUNG)-RELATED-RELATED"/>
    <property type="match status" value="1"/>
</dbReference>